<protein>
    <submittedName>
        <fullName evidence="1">Uncharacterized protein</fullName>
    </submittedName>
</protein>
<dbReference type="EMBL" id="JABSTQ010011400">
    <property type="protein sequence ID" value="KAG0411833.1"/>
    <property type="molecule type" value="Genomic_DNA"/>
</dbReference>
<accession>A0AC60NXD6</accession>
<organism evidence="1 2">
    <name type="scientific">Ixodes persulcatus</name>
    <name type="common">Taiga tick</name>
    <dbReference type="NCBI Taxonomy" id="34615"/>
    <lineage>
        <taxon>Eukaryota</taxon>
        <taxon>Metazoa</taxon>
        <taxon>Ecdysozoa</taxon>
        <taxon>Arthropoda</taxon>
        <taxon>Chelicerata</taxon>
        <taxon>Arachnida</taxon>
        <taxon>Acari</taxon>
        <taxon>Parasitiformes</taxon>
        <taxon>Ixodida</taxon>
        <taxon>Ixodoidea</taxon>
        <taxon>Ixodidae</taxon>
        <taxon>Ixodinae</taxon>
        <taxon>Ixodes</taxon>
    </lineage>
</organism>
<gene>
    <name evidence="1" type="ORF">HPB47_011041</name>
</gene>
<proteinExistence type="predicted"/>
<reference evidence="1 2" key="1">
    <citation type="journal article" date="2020" name="Cell">
        <title>Large-Scale Comparative Analyses of Tick Genomes Elucidate Their Genetic Diversity and Vector Capacities.</title>
        <authorList>
            <consortium name="Tick Genome and Microbiome Consortium (TIGMIC)"/>
            <person name="Jia N."/>
            <person name="Wang J."/>
            <person name="Shi W."/>
            <person name="Du L."/>
            <person name="Sun Y."/>
            <person name="Zhan W."/>
            <person name="Jiang J.F."/>
            <person name="Wang Q."/>
            <person name="Zhang B."/>
            <person name="Ji P."/>
            <person name="Bell-Sakyi L."/>
            <person name="Cui X.M."/>
            <person name="Yuan T.T."/>
            <person name="Jiang B.G."/>
            <person name="Yang W.F."/>
            <person name="Lam T.T."/>
            <person name="Chang Q.C."/>
            <person name="Ding S.J."/>
            <person name="Wang X.J."/>
            <person name="Zhu J.G."/>
            <person name="Ruan X.D."/>
            <person name="Zhao L."/>
            <person name="Wei J.T."/>
            <person name="Ye R.Z."/>
            <person name="Que T.C."/>
            <person name="Du C.H."/>
            <person name="Zhou Y.H."/>
            <person name="Cheng J.X."/>
            <person name="Dai P.F."/>
            <person name="Guo W.B."/>
            <person name="Han X.H."/>
            <person name="Huang E.J."/>
            <person name="Li L.F."/>
            <person name="Wei W."/>
            <person name="Gao Y.C."/>
            <person name="Liu J.Z."/>
            <person name="Shao H.Z."/>
            <person name="Wang X."/>
            <person name="Wang C.C."/>
            <person name="Yang T.C."/>
            <person name="Huo Q.B."/>
            <person name="Li W."/>
            <person name="Chen H.Y."/>
            <person name="Chen S.E."/>
            <person name="Zhou L.G."/>
            <person name="Ni X.B."/>
            <person name="Tian J.H."/>
            <person name="Sheng Y."/>
            <person name="Liu T."/>
            <person name="Pan Y.S."/>
            <person name="Xia L.Y."/>
            <person name="Li J."/>
            <person name="Zhao F."/>
            <person name="Cao W.C."/>
        </authorList>
    </citation>
    <scope>NUCLEOTIDE SEQUENCE [LARGE SCALE GENOMIC DNA]</scope>
    <source>
        <strain evidence="1">Iper-2018</strain>
    </source>
</reference>
<sequence length="115" mass="12765">MGSLATLYLQCKTPTSKTSHPNYTGRPNTALDEPVTMQELEEAMASINKNSAPGADSITYKALTNMDDAGLHSLLHHMHHAWEQDSIPQEWTHATVTLYKNQAYHSPSETLDISQ</sequence>
<evidence type="ECO:0000313" key="1">
    <source>
        <dbReference type="EMBL" id="KAG0411833.1"/>
    </source>
</evidence>
<comment type="caution">
    <text evidence="1">The sequence shown here is derived from an EMBL/GenBank/DDBJ whole genome shotgun (WGS) entry which is preliminary data.</text>
</comment>
<evidence type="ECO:0000313" key="2">
    <source>
        <dbReference type="Proteomes" id="UP000805193"/>
    </source>
</evidence>
<name>A0AC60NXD6_IXOPE</name>
<keyword evidence="2" id="KW-1185">Reference proteome</keyword>
<dbReference type="Proteomes" id="UP000805193">
    <property type="component" value="Unassembled WGS sequence"/>
</dbReference>